<dbReference type="Pfam" id="PF07686">
    <property type="entry name" value="V-set"/>
    <property type="match status" value="1"/>
</dbReference>
<dbReference type="Proteomes" id="UP000694559">
    <property type="component" value="Unplaced"/>
</dbReference>
<keyword evidence="5" id="KW-0391">Immunity</keyword>
<dbReference type="Ensembl" id="ENSNNAT00000009278.1">
    <property type="protein sequence ID" value="ENSNNAP00000008844.1"/>
    <property type="gene ID" value="ENSNNAG00000005946.1"/>
</dbReference>
<keyword evidence="4" id="KW-0393">Immunoglobulin domain</keyword>
<proteinExistence type="predicted"/>
<reference evidence="8" key="2">
    <citation type="submission" date="2025-09" db="UniProtKB">
        <authorList>
            <consortium name="Ensembl"/>
        </authorList>
    </citation>
    <scope>IDENTIFICATION</scope>
</reference>
<dbReference type="InterPro" id="IPR036179">
    <property type="entry name" value="Ig-like_dom_sf"/>
</dbReference>
<evidence type="ECO:0000259" key="7">
    <source>
        <dbReference type="PROSITE" id="PS50835"/>
    </source>
</evidence>
<dbReference type="InterPro" id="IPR013106">
    <property type="entry name" value="Ig_V-set"/>
</dbReference>
<keyword evidence="2" id="KW-1064">Adaptive immunity</keyword>
<dbReference type="OMA" id="DLYVFWY"/>
<feature type="domain" description="Ig-like" evidence="7">
    <location>
        <begin position="11"/>
        <end position="121"/>
    </location>
</feature>
<dbReference type="GeneTree" id="ENSGT00940000153073"/>
<dbReference type="InterPro" id="IPR051287">
    <property type="entry name" value="TCR_variable_region"/>
</dbReference>
<keyword evidence="5" id="KW-1279">T cell receptor</keyword>
<dbReference type="InterPro" id="IPR013783">
    <property type="entry name" value="Ig-like_fold"/>
</dbReference>
<evidence type="ECO:0000256" key="1">
    <source>
        <dbReference type="ARBA" id="ARBA00022729"/>
    </source>
</evidence>
<keyword evidence="9" id="KW-1185">Reference proteome</keyword>
<sequence>MFLSWTLILGQTVTQTEGRVTITEGQPIFLNCTYAKSIDYQPSPFWYIQYLGQSPKLFKSTFLTANVDISLPQNFTTIHNKAGMSFHMKKSVSQLNDSAIYFCAVRSTVGRSRRGADQKLAES</sequence>
<accession>A0A8C6X4M2</accession>
<dbReference type="GO" id="GO:0042101">
    <property type="term" value="C:T cell receptor complex"/>
    <property type="evidence" value="ECO:0007669"/>
    <property type="project" value="UniProtKB-KW"/>
</dbReference>
<evidence type="ECO:0000256" key="4">
    <source>
        <dbReference type="ARBA" id="ARBA00023319"/>
    </source>
</evidence>
<dbReference type="PANTHER" id="PTHR19367:SF18">
    <property type="entry name" value="T CELL RECEPTOR ALPHA VARIABLE 16"/>
    <property type="match status" value="1"/>
</dbReference>
<dbReference type="GO" id="GO:0002250">
    <property type="term" value="P:adaptive immune response"/>
    <property type="evidence" value="ECO:0007669"/>
    <property type="project" value="UniProtKB-KW"/>
</dbReference>
<evidence type="ECO:0000256" key="5">
    <source>
        <dbReference type="ARBA" id="ARBA00043266"/>
    </source>
</evidence>
<evidence type="ECO:0000313" key="9">
    <source>
        <dbReference type="Proteomes" id="UP000694559"/>
    </source>
</evidence>
<name>A0A8C6X4M2_NAJNA</name>
<dbReference type="PROSITE" id="PS50835">
    <property type="entry name" value="IG_LIKE"/>
    <property type="match status" value="1"/>
</dbReference>
<dbReference type="Gene3D" id="2.60.40.10">
    <property type="entry name" value="Immunoglobulins"/>
    <property type="match status" value="1"/>
</dbReference>
<organism evidence="8 9">
    <name type="scientific">Naja naja</name>
    <name type="common">Indian cobra</name>
    <dbReference type="NCBI Taxonomy" id="35670"/>
    <lineage>
        <taxon>Eukaryota</taxon>
        <taxon>Metazoa</taxon>
        <taxon>Chordata</taxon>
        <taxon>Craniata</taxon>
        <taxon>Vertebrata</taxon>
        <taxon>Euteleostomi</taxon>
        <taxon>Lepidosauria</taxon>
        <taxon>Squamata</taxon>
        <taxon>Bifurcata</taxon>
        <taxon>Unidentata</taxon>
        <taxon>Episquamata</taxon>
        <taxon>Toxicofera</taxon>
        <taxon>Serpentes</taxon>
        <taxon>Colubroidea</taxon>
        <taxon>Elapidae</taxon>
        <taxon>Elapinae</taxon>
        <taxon>Naja</taxon>
    </lineage>
</organism>
<dbReference type="InterPro" id="IPR007110">
    <property type="entry name" value="Ig-like_dom"/>
</dbReference>
<keyword evidence="3" id="KW-0675">Receptor</keyword>
<reference evidence="8" key="1">
    <citation type="submission" date="2025-08" db="UniProtKB">
        <authorList>
            <consortium name="Ensembl"/>
        </authorList>
    </citation>
    <scope>IDENTIFICATION</scope>
</reference>
<evidence type="ECO:0000256" key="2">
    <source>
        <dbReference type="ARBA" id="ARBA00023130"/>
    </source>
</evidence>
<evidence type="ECO:0000256" key="3">
    <source>
        <dbReference type="ARBA" id="ARBA00023170"/>
    </source>
</evidence>
<keyword evidence="1 6" id="KW-0732">Signal</keyword>
<protein>
    <recommendedName>
        <fullName evidence="7">Ig-like domain-containing protein</fullName>
    </recommendedName>
</protein>
<dbReference type="OrthoDB" id="9047495at2759"/>
<feature type="chain" id="PRO_5034132502" description="Ig-like domain-containing protein" evidence="6">
    <location>
        <begin position="19"/>
        <end position="123"/>
    </location>
</feature>
<dbReference type="SUPFAM" id="SSF48726">
    <property type="entry name" value="Immunoglobulin"/>
    <property type="match status" value="1"/>
</dbReference>
<feature type="signal peptide" evidence="6">
    <location>
        <begin position="1"/>
        <end position="18"/>
    </location>
</feature>
<evidence type="ECO:0000313" key="8">
    <source>
        <dbReference type="Ensembl" id="ENSNNAP00000008844.1"/>
    </source>
</evidence>
<evidence type="ECO:0000256" key="6">
    <source>
        <dbReference type="SAM" id="SignalP"/>
    </source>
</evidence>
<dbReference type="AlphaFoldDB" id="A0A8C6X4M2"/>
<dbReference type="PANTHER" id="PTHR19367">
    <property type="entry name" value="T-CELL RECEPTOR ALPHA CHAIN V REGION"/>
    <property type="match status" value="1"/>
</dbReference>